<protein>
    <submittedName>
        <fullName evidence="3">Uncharacterized protein</fullName>
    </submittedName>
</protein>
<name>A0A4Y2PUE4_ARAVE</name>
<sequence>MNPTLLSVFVVVLVACVDCQLPAFELCGILQKQCKENEYCSRWKCEAYKGKGEVCNQWKKCQHGLDCKKVRDGRRTVSKCVEATASSTTKLETTVSSTVKLETSTPSTLGSTVMPTDVTETSKQ</sequence>
<evidence type="ECO:0000313" key="4">
    <source>
        <dbReference type="Proteomes" id="UP000499080"/>
    </source>
</evidence>
<dbReference type="AlphaFoldDB" id="A0A4Y2PUE4"/>
<gene>
    <name evidence="3" type="ORF">AVEN_132560_1</name>
</gene>
<evidence type="ECO:0000313" key="3">
    <source>
        <dbReference type="EMBL" id="GBN54190.1"/>
    </source>
</evidence>
<comment type="caution">
    <text evidence="3">The sequence shown here is derived from an EMBL/GenBank/DDBJ whole genome shotgun (WGS) entry which is preliminary data.</text>
</comment>
<keyword evidence="4" id="KW-1185">Reference proteome</keyword>
<evidence type="ECO:0000256" key="1">
    <source>
        <dbReference type="SAM" id="MobiDB-lite"/>
    </source>
</evidence>
<feature type="chain" id="PRO_5021474685" evidence="2">
    <location>
        <begin position="20"/>
        <end position="124"/>
    </location>
</feature>
<organism evidence="3 4">
    <name type="scientific">Araneus ventricosus</name>
    <name type="common">Orbweaver spider</name>
    <name type="synonym">Epeira ventricosa</name>
    <dbReference type="NCBI Taxonomy" id="182803"/>
    <lineage>
        <taxon>Eukaryota</taxon>
        <taxon>Metazoa</taxon>
        <taxon>Ecdysozoa</taxon>
        <taxon>Arthropoda</taxon>
        <taxon>Chelicerata</taxon>
        <taxon>Arachnida</taxon>
        <taxon>Araneae</taxon>
        <taxon>Araneomorphae</taxon>
        <taxon>Entelegynae</taxon>
        <taxon>Araneoidea</taxon>
        <taxon>Araneidae</taxon>
        <taxon>Araneus</taxon>
    </lineage>
</organism>
<accession>A0A4Y2PUE4</accession>
<feature type="signal peptide" evidence="2">
    <location>
        <begin position="1"/>
        <end position="19"/>
    </location>
</feature>
<dbReference type="Proteomes" id="UP000499080">
    <property type="component" value="Unassembled WGS sequence"/>
</dbReference>
<reference evidence="3 4" key="1">
    <citation type="journal article" date="2019" name="Sci. Rep.">
        <title>Orb-weaving spider Araneus ventricosus genome elucidates the spidroin gene catalogue.</title>
        <authorList>
            <person name="Kono N."/>
            <person name="Nakamura H."/>
            <person name="Ohtoshi R."/>
            <person name="Moran D.A.P."/>
            <person name="Shinohara A."/>
            <person name="Yoshida Y."/>
            <person name="Fujiwara M."/>
            <person name="Mori M."/>
            <person name="Tomita M."/>
            <person name="Arakawa K."/>
        </authorList>
    </citation>
    <scope>NUCLEOTIDE SEQUENCE [LARGE SCALE GENOMIC DNA]</scope>
</reference>
<keyword evidence="2" id="KW-0732">Signal</keyword>
<proteinExistence type="predicted"/>
<dbReference type="EMBL" id="BGPR01012037">
    <property type="protein sequence ID" value="GBN54190.1"/>
    <property type="molecule type" value="Genomic_DNA"/>
</dbReference>
<feature type="region of interest" description="Disordered" evidence="1">
    <location>
        <begin position="102"/>
        <end position="124"/>
    </location>
</feature>
<evidence type="ECO:0000256" key="2">
    <source>
        <dbReference type="SAM" id="SignalP"/>
    </source>
</evidence>